<keyword evidence="3 7" id="KW-0560">Oxidoreductase</keyword>
<comment type="cofactor">
    <cofactor evidence="1">
        <name>Fe cation</name>
        <dbReference type="ChEBI" id="CHEBI:24875"/>
    </cofactor>
</comment>
<dbReference type="KEGG" id="ccos:Pan44_30260"/>
<dbReference type="InterPro" id="IPR018211">
    <property type="entry name" value="ADH_Fe_CS"/>
</dbReference>
<evidence type="ECO:0000256" key="4">
    <source>
        <dbReference type="ARBA" id="ARBA00023027"/>
    </source>
</evidence>
<dbReference type="AlphaFoldDB" id="A0A517SFS9"/>
<dbReference type="PANTHER" id="PTHR11496:SF102">
    <property type="entry name" value="ALCOHOL DEHYDROGENASE 4"/>
    <property type="match status" value="1"/>
</dbReference>
<evidence type="ECO:0000256" key="3">
    <source>
        <dbReference type="ARBA" id="ARBA00023002"/>
    </source>
</evidence>
<protein>
    <submittedName>
        <fullName evidence="7">Alcohol dehydrogenase 2</fullName>
        <ecNumber evidence="7">1.1.1.1</ecNumber>
    </submittedName>
</protein>
<dbReference type="InParanoid" id="A0A517SFS9"/>
<gene>
    <name evidence="7" type="primary">adhB</name>
    <name evidence="7" type="ORF">Pan44_30260</name>
</gene>
<evidence type="ECO:0000256" key="1">
    <source>
        <dbReference type="ARBA" id="ARBA00001962"/>
    </source>
</evidence>
<dbReference type="Gene3D" id="1.20.1090.10">
    <property type="entry name" value="Dehydroquinate synthase-like - alpha domain"/>
    <property type="match status" value="1"/>
</dbReference>
<dbReference type="EC" id="1.1.1.1" evidence="7"/>
<dbReference type="Pfam" id="PF25137">
    <property type="entry name" value="ADH_Fe_C"/>
    <property type="match status" value="1"/>
</dbReference>
<dbReference type="EMBL" id="CP036271">
    <property type="protein sequence ID" value="QDT54985.1"/>
    <property type="molecule type" value="Genomic_DNA"/>
</dbReference>
<evidence type="ECO:0000313" key="7">
    <source>
        <dbReference type="EMBL" id="QDT54985.1"/>
    </source>
</evidence>
<dbReference type="OrthoDB" id="9804734at2"/>
<organism evidence="7 8">
    <name type="scientific">Caulifigura coniformis</name>
    <dbReference type="NCBI Taxonomy" id="2527983"/>
    <lineage>
        <taxon>Bacteria</taxon>
        <taxon>Pseudomonadati</taxon>
        <taxon>Planctomycetota</taxon>
        <taxon>Planctomycetia</taxon>
        <taxon>Planctomycetales</taxon>
        <taxon>Planctomycetaceae</taxon>
        <taxon>Caulifigura</taxon>
    </lineage>
</organism>
<dbReference type="GO" id="GO:0004022">
    <property type="term" value="F:alcohol dehydrogenase (NAD+) activity"/>
    <property type="evidence" value="ECO:0007669"/>
    <property type="project" value="UniProtKB-EC"/>
</dbReference>
<dbReference type="PANTHER" id="PTHR11496">
    <property type="entry name" value="ALCOHOL DEHYDROGENASE"/>
    <property type="match status" value="1"/>
</dbReference>
<evidence type="ECO:0000313" key="8">
    <source>
        <dbReference type="Proteomes" id="UP000315700"/>
    </source>
</evidence>
<dbReference type="CDD" id="cd08551">
    <property type="entry name" value="Fe-ADH"/>
    <property type="match status" value="1"/>
</dbReference>
<sequence>MTPPPAETPVIPSFDFDPRTRVVFGRGVFSRLGELAADFERRHVLLVTDPGLRAAGHEAKAIDLLNAAGLDVTVYDEVPSNPTTDDVLRGAEFARAREVDMLVGLGGGSSMDCAKGINFLVTNGGRMEDYHGFGKATKPMLPMIAVPTTAGTGSEAQCYAVISHAESHVKMACGDRKAAARVAILDPELTLTMPASVTAVTGIDAISHAVESYVTTKRNPISQLFARRAWTLLARSFPRVLQKPDDVDARGAMLLGAHLAGAAIENSMLGAAHALANPVTARFGITHGAAIGILLPHVVRFNSAEVDGMYRNLAVDAGLSINGTPAGHVLADRLKSFVVDSGSPVSLEECGVDAGLIPQMAAEAAQQWTGRFNPRSVAADSLEELYRCAFPAR</sequence>
<dbReference type="RefSeq" id="WP_145030789.1">
    <property type="nucleotide sequence ID" value="NZ_CP036271.1"/>
</dbReference>
<evidence type="ECO:0000256" key="2">
    <source>
        <dbReference type="ARBA" id="ARBA00007358"/>
    </source>
</evidence>
<dbReference type="Pfam" id="PF00465">
    <property type="entry name" value="Fe-ADH"/>
    <property type="match status" value="1"/>
</dbReference>
<dbReference type="FunFam" id="3.40.50.1970:FF:000003">
    <property type="entry name" value="Alcohol dehydrogenase, iron-containing"/>
    <property type="match status" value="1"/>
</dbReference>
<evidence type="ECO:0000259" key="5">
    <source>
        <dbReference type="Pfam" id="PF00465"/>
    </source>
</evidence>
<keyword evidence="4" id="KW-0520">NAD</keyword>
<dbReference type="SUPFAM" id="SSF56796">
    <property type="entry name" value="Dehydroquinate synthase-like"/>
    <property type="match status" value="1"/>
</dbReference>
<dbReference type="GO" id="GO:0046872">
    <property type="term" value="F:metal ion binding"/>
    <property type="evidence" value="ECO:0007669"/>
    <property type="project" value="InterPro"/>
</dbReference>
<dbReference type="InterPro" id="IPR001670">
    <property type="entry name" value="ADH_Fe/GldA"/>
</dbReference>
<dbReference type="PROSITE" id="PS00913">
    <property type="entry name" value="ADH_IRON_1"/>
    <property type="match status" value="1"/>
</dbReference>
<dbReference type="InterPro" id="IPR056798">
    <property type="entry name" value="ADH_Fe_C"/>
</dbReference>
<comment type="similarity">
    <text evidence="2">Belongs to the iron-containing alcohol dehydrogenase family.</text>
</comment>
<dbReference type="InterPro" id="IPR039697">
    <property type="entry name" value="Alcohol_dehydrogenase_Fe"/>
</dbReference>
<feature type="domain" description="Alcohol dehydrogenase iron-type/glycerol dehydrogenase GldA" evidence="5">
    <location>
        <begin position="20"/>
        <end position="187"/>
    </location>
</feature>
<name>A0A517SFS9_9PLAN</name>
<reference evidence="7 8" key="1">
    <citation type="submission" date="2019-02" db="EMBL/GenBank/DDBJ databases">
        <title>Deep-cultivation of Planctomycetes and their phenomic and genomic characterization uncovers novel biology.</title>
        <authorList>
            <person name="Wiegand S."/>
            <person name="Jogler M."/>
            <person name="Boedeker C."/>
            <person name="Pinto D."/>
            <person name="Vollmers J."/>
            <person name="Rivas-Marin E."/>
            <person name="Kohn T."/>
            <person name="Peeters S.H."/>
            <person name="Heuer A."/>
            <person name="Rast P."/>
            <person name="Oberbeckmann S."/>
            <person name="Bunk B."/>
            <person name="Jeske O."/>
            <person name="Meyerdierks A."/>
            <person name="Storesund J.E."/>
            <person name="Kallscheuer N."/>
            <person name="Luecker S."/>
            <person name="Lage O.M."/>
            <person name="Pohl T."/>
            <person name="Merkel B.J."/>
            <person name="Hornburger P."/>
            <person name="Mueller R.-W."/>
            <person name="Bruemmer F."/>
            <person name="Labrenz M."/>
            <person name="Spormann A.M."/>
            <person name="Op den Camp H."/>
            <person name="Overmann J."/>
            <person name="Amann R."/>
            <person name="Jetten M.S.M."/>
            <person name="Mascher T."/>
            <person name="Medema M.H."/>
            <person name="Devos D.P."/>
            <person name="Kaster A.-K."/>
            <person name="Ovreas L."/>
            <person name="Rohde M."/>
            <person name="Galperin M.Y."/>
            <person name="Jogler C."/>
        </authorList>
    </citation>
    <scope>NUCLEOTIDE SEQUENCE [LARGE SCALE GENOMIC DNA]</scope>
    <source>
        <strain evidence="7 8">Pan44</strain>
    </source>
</reference>
<dbReference type="Gene3D" id="3.40.50.1970">
    <property type="match status" value="1"/>
</dbReference>
<keyword evidence="8" id="KW-1185">Reference proteome</keyword>
<evidence type="ECO:0000259" key="6">
    <source>
        <dbReference type="Pfam" id="PF25137"/>
    </source>
</evidence>
<proteinExistence type="inferred from homology"/>
<dbReference type="FunCoup" id="A0A517SFS9">
    <property type="interactions" value="504"/>
</dbReference>
<dbReference type="Proteomes" id="UP000315700">
    <property type="component" value="Chromosome"/>
</dbReference>
<accession>A0A517SFS9</accession>
<feature type="domain" description="Fe-containing alcohol dehydrogenase-like C-terminal" evidence="6">
    <location>
        <begin position="198"/>
        <end position="389"/>
    </location>
</feature>